<feature type="compositionally biased region" description="Polar residues" evidence="1">
    <location>
        <begin position="58"/>
        <end position="73"/>
    </location>
</feature>
<accession>A0A2S9WXN3</accession>
<reference evidence="3 4" key="1">
    <citation type="submission" date="2016-11" db="EMBL/GenBank/DDBJ databases">
        <title>Trade-off between light-utilization and light-protection in marine flavobacteria.</title>
        <authorList>
            <person name="Kumagai Y."/>
        </authorList>
    </citation>
    <scope>NUCLEOTIDE SEQUENCE [LARGE SCALE GENOMIC DNA]</scope>
    <source>
        <strain evidence="3 4">JCM 17109</strain>
    </source>
</reference>
<comment type="caution">
    <text evidence="3">The sequence shown here is derived from an EMBL/GenBank/DDBJ whole genome shotgun (WGS) entry which is preliminary data.</text>
</comment>
<dbReference type="RefSeq" id="WP_172443367.1">
    <property type="nucleotide sequence ID" value="NZ_MQUC01000003.1"/>
</dbReference>
<dbReference type="Proteomes" id="UP000239532">
    <property type="component" value="Unassembled WGS sequence"/>
</dbReference>
<proteinExistence type="predicted"/>
<evidence type="ECO:0000256" key="1">
    <source>
        <dbReference type="SAM" id="MobiDB-lite"/>
    </source>
</evidence>
<dbReference type="NCBIfam" id="TIGR01451">
    <property type="entry name" value="B_ant_repeat"/>
    <property type="match status" value="1"/>
</dbReference>
<evidence type="ECO:0000313" key="4">
    <source>
        <dbReference type="Proteomes" id="UP000239532"/>
    </source>
</evidence>
<gene>
    <name evidence="3" type="ORF">BST86_14620</name>
</gene>
<dbReference type="EMBL" id="MQUC01000003">
    <property type="protein sequence ID" value="PRP68229.1"/>
    <property type="molecule type" value="Genomic_DNA"/>
</dbReference>
<organism evidence="3 4">
    <name type="scientific">Nonlabens agnitus</name>
    <dbReference type="NCBI Taxonomy" id="870484"/>
    <lineage>
        <taxon>Bacteria</taxon>
        <taxon>Pseudomonadati</taxon>
        <taxon>Bacteroidota</taxon>
        <taxon>Flavobacteriia</taxon>
        <taxon>Flavobacteriales</taxon>
        <taxon>Flavobacteriaceae</taxon>
        <taxon>Nonlabens</taxon>
    </lineage>
</organism>
<feature type="region of interest" description="Disordered" evidence="1">
    <location>
        <begin position="54"/>
        <end position="74"/>
    </location>
</feature>
<name>A0A2S9WXN3_9FLAO</name>
<keyword evidence="4" id="KW-1185">Reference proteome</keyword>
<protein>
    <recommendedName>
        <fullName evidence="2">DUF7507 domain-containing protein</fullName>
    </recommendedName>
</protein>
<feature type="domain" description="DUF7507" evidence="2">
    <location>
        <begin position="2"/>
        <end position="28"/>
    </location>
</feature>
<dbReference type="InterPro" id="IPR055354">
    <property type="entry name" value="DUF7507"/>
</dbReference>
<evidence type="ECO:0000259" key="2">
    <source>
        <dbReference type="Pfam" id="PF24346"/>
    </source>
</evidence>
<dbReference type="AlphaFoldDB" id="A0A2S9WXN3"/>
<dbReference type="InterPro" id="IPR047589">
    <property type="entry name" value="DUF11_rpt"/>
</dbReference>
<sequence length="85" mass="9438">MGETISYSFTVTNTGATTLTDITITDPLLVAPNGSLLAALSRALHLERWTRRPLAEATRSSSPTLMRNGNQTRHLPRERIRMVTM</sequence>
<dbReference type="Pfam" id="PF24346">
    <property type="entry name" value="DUF7507"/>
    <property type="match status" value="1"/>
</dbReference>
<evidence type="ECO:0000313" key="3">
    <source>
        <dbReference type="EMBL" id="PRP68229.1"/>
    </source>
</evidence>